<dbReference type="InterPro" id="IPR003890">
    <property type="entry name" value="MIF4G-like_typ-3"/>
</dbReference>
<sequence>MKSAASSTSRKRPADEGEQVKGKEDVGQPVEKKSKTGEEELLTSRTGGAYIPPARLRMMQAQITDKSSVPYQRMAWEALKKSINGLINKVNVSNIVDIVRELFKKTLFEEGELDYTVFIVCCAGEFGLLARSVIQAQAASPTFTHVYAALVAIINTKFPQIGELILQRLILQFKRGYRRNDKSLSMSSTRFIAHLVNQQVAHEVISLEILTLLLENKTEDSVEVAISFLKECGQKLMELCPKGIKASFDSLRSILHEGQIDKRVQYMIEVMFAIRKDGFKDHPAVIADLDLVEEDDQFTHLLLLENVTTAQDELNVFKADDHYIENEENYKTLKKEILDEGSSDEESGDESGSESSSEEEQEEEAKQDIIDNTETNMVALRRTIYLTIQSSLDFEECAHKLLKMEMKPGQDVELCYMILDCCAQLRTYEKFFGLLAQVMSCMKLTEEDTTSASRIFIKILFLELSEYMGLPKLNARLRDPTLQEYFEGIMPRNNPKDTRFAINFFTTIGLGGLTEDLREHLKGISKQLMQQKQQQQQDQAQSSSSSDSSESGSSDSGSSDSSESDSSDSDSSDSEGIAQRANEGLGKRQGRRNIGSVQRPGEEKLYCDYRANSSRWTEFDRGDAGMEEITIEGQARSLTIDSVRLGAQTWRTGGQTHMDRRREPADSSHRRETDRSPPMGTRKEQKQVEYSRMATGEEVQTLLAHGQAKQVTFSQPCQGEQKGEEARERRLPPLPRQWRSPETLGSPGPPCGERQD</sequence>
<reference evidence="8 9" key="1">
    <citation type="submission" date="2018-04" db="EMBL/GenBank/DDBJ databases">
        <title>The genome of golden apple snail Pomacea canaliculata provides insight into stress tolerance and invasive adaptation.</title>
        <authorList>
            <person name="Liu C."/>
            <person name="Liu B."/>
            <person name="Ren Y."/>
            <person name="Zhang Y."/>
            <person name="Wang H."/>
            <person name="Li S."/>
            <person name="Jiang F."/>
            <person name="Yin L."/>
            <person name="Zhang G."/>
            <person name="Qian W."/>
            <person name="Fan W."/>
        </authorList>
    </citation>
    <scope>NUCLEOTIDE SEQUENCE [LARGE SCALE GENOMIC DNA]</scope>
    <source>
        <strain evidence="8">SZHN2017</strain>
        <tissue evidence="8">Muscle</tissue>
    </source>
</reference>
<dbReference type="PANTHER" id="PTHR18034">
    <property type="entry name" value="CELL CYCLE CONTROL PROTEIN CWF22-RELATED"/>
    <property type="match status" value="1"/>
</dbReference>
<dbReference type="EMBL" id="PZQS01000002">
    <property type="protein sequence ID" value="PVD37386.1"/>
    <property type="molecule type" value="Genomic_DNA"/>
</dbReference>
<dbReference type="SMART" id="SM00543">
    <property type="entry name" value="MIF4G"/>
    <property type="match status" value="1"/>
</dbReference>
<keyword evidence="9" id="KW-1185">Reference proteome</keyword>
<dbReference type="GO" id="GO:0003723">
    <property type="term" value="F:RNA binding"/>
    <property type="evidence" value="ECO:0007669"/>
    <property type="project" value="InterPro"/>
</dbReference>
<name>A0A2T7PVC9_POMCA</name>
<dbReference type="GO" id="GO:0000398">
    <property type="term" value="P:mRNA splicing, via spliceosome"/>
    <property type="evidence" value="ECO:0007669"/>
    <property type="project" value="TreeGrafter"/>
</dbReference>
<comment type="subcellular location">
    <subcellularLocation>
        <location evidence="1">Nucleus speckle</location>
    </subcellularLocation>
</comment>
<feature type="region of interest" description="Disordered" evidence="6">
    <location>
        <begin position="526"/>
        <end position="608"/>
    </location>
</feature>
<accession>A0A2T7PVC9</accession>
<evidence type="ECO:0000256" key="3">
    <source>
        <dbReference type="ARBA" id="ARBA00022664"/>
    </source>
</evidence>
<comment type="caution">
    <text evidence="8">The sequence shown here is derived from an EMBL/GenBank/DDBJ whole genome shotgun (WGS) entry which is preliminary data.</text>
</comment>
<dbReference type="SMART" id="SM00544">
    <property type="entry name" value="MA3"/>
    <property type="match status" value="1"/>
</dbReference>
<feature type="compositionally biased region" description="Acidic residues" evidence="6">
    <location>
        <begin position="562"/>
        <end position="573"/>
    </location>
</feature>
<feature type="compositionally biased region" description="Basic and acidic residues" evidence="6">
    <location>
        <begin position="721"/>
        <end position="731"/>
    </location>
</feature>
<feature type="compositionally biased region" description="Acidic residues" evidence="6">
    <location>
        <begin position="339"/>
        <end position="363"/>
    </location>
</feature>
<protein>
    <recommendedName>
        <fullName evidence="7">MI domain-containing protein</fullName>
    </recommendedName>
</protein>
<dbReference type="PROSITE" id="PS51366">
    <property type="entry name" value="MI"/>
    <property type="match status" value="1"/>
</dbReference>
<dbReference type="Gene3D" id="1.25.40.180">
    <property type="match status" value="1"/>
</dbReference>
<feature type="domain" description="MI" evidence="7">
    <location>
        <begin position="379"/>
        <end position="500"/>
    </location>
</feature>
<evidence type="ECO:0000259" key="7">
    <source>
        <dbReference type="PROSITE" id="PS51366"/>
    </source>
</evidence>
<dbReference type="Pfam" id="PF02854">
    <property type="entry name" value="MIF4G"/>
    <property type="match status" value="1"/>
</dbReference>
<dbReference type="GO" id="GO:0071013">
    <property type="term" value="C:catalytic step 2 spliceosome"/>
    <property type="evidence" value="ECO:0007669"/>
    <property type="project" value="TreeGrafter"/>
</dbReference>
<evidence type="ECO:0000256" key="2">
    <source>
        <dbReference type="ARBA" id="ARBA00006856"/>
    </source>
</evidence>
<dbReference type="InterPro" id="IPR050781">
    <property type="entry name" value="CWC22_splicing_factor"/>
</dbReference>
<dbReference type="STRING" id="400727.A0A2T7PVC9"/>
<organism evidence="8 9">
    <name type="scientific">Pomacea canaliculata</name>
    <name type="common">Golden apple snail</name>
    <dbReference type="NCBI Taxonomy" id="400727"/>
    <lineage>
        <taxon>Eukaryota</taxon>
        <taxon>Metazoa</taxon>
        <taxon>Spiralia</taxon>
        <taxon>Lophotrochozoa</taxon>
        <taxon>Mollusca</taxon>
        <taxon>Gastropoda</taxon>
        <taxon>Caenogastropoda</taxon>
        <taxon>Architaenioglossa</taxon>
        <taxon>Ampullarioidea</taxon>
        <taxon>Ampullariidae</taxon>
        <taxon>Pomacea</taxon>
    </lineage>
</organism>
<dbReference type="Pfam" id="PF02847">
    <property type="entry name" value="MA3"/>
    <property type="match status" value="1"/>
</dbReference>
<dbReference type="PANTHER" id="PTHR18034:SF3">
    <property type="entry name" value="PRE-MRNA-SPLICING FACTOR CWC22 HOMOLOG"/>
    <property type="match status" value="1"/>
</dbReference>
<feature type="region of interest" description="Disordered" evidence="6">
    <location>
        <begin position="339"/>
        <end position="372"/>
    </location>
</feature>
<feature type="compositionally biased region" description="Basic and acidic residues" evidence="6">
    <location>
        <begin position="657"/>
        <end position="689"/>
    </location>
</feature>
<feature type="compositionally biased region" description="Basic and acidic residues" evidence="6">
    <location>
        <begin position="12"/>
        <end position="38"/>
    </location>
</feature>
<dbReference type="InterPro" id="IPR003891">
    <property type="entry name" value="Initiation_fac_eIF4g_MI"/>
</dbReference>
<keyword evidence="4" id="KW-0508">mRNA splicing</keyword>
<evidence type="ECO:0000256" key="1">
    <source>
        <dbReference type="ARBA" id="ARBA00004324"/>
    </source>
</evidence>
<proteinExistence type="inferred from homology"/>
<dbReference type="AlphaFoldDB" id="A0A2T7PVC9"/>
<dbReference type="Proteomes" id="UP000245119">
    <property type="component" value="Linkage Group LG2"/>
</dbReference>
<dbReference type="FunFam" id="1.25.40.180:FF:000004">
    <property type="entry name" value="pre-mRNA-splicing factor CWC22 homolog"/>
    <property type="match status" value="1"/>
</dbReference>
<dbReference type="OrthoDB" id="1924287at2759"/>
<keyword evidence="5" id="KW-0539">Nucleus</keyword>
<keyword evidence="3" id="KW-0507">mRNA processing</keyword>
<dbReference type="GO" id="GO:0016607">
    <property type="term" value="C:nuclear speck"/>
    <property type="evidence" value="ECO:0007669"/>
    <property type="project" value="UniProtKB-SubCell"/>
</dbReference>
<gene>
    <name evidence="8" type="ORF">C0Q70_04385</name>
</gene>
<feature type="region of interest" description="Disordered" evidence="6">
    <location>
        <begin position="649"/>
        <end position="756"/>
    </location>
</feature>
<comment type="similarity">
    <text evidence="2">Belongs to the CWC22 family.</text>
</comment>
<evidence type="ECO:0000256" key="4">
    <source>
        <dbReference type="ARBA" id="ARBA00023187"/>
    </source>
</evidence>
<feature type="compositionally biased region" description="Polar residues" evidence="6">
    <location>
        <begin position="709"/>
        <end position="718"/>
    </location>
</feature>
<dbReference type="InterPro" id="IPR016024">
    <property type="entry name" value="ARM-type_fold"/>
</dbReference>
<evidence type="ECO:0000256" key="6">
    <source>
        <dbReference type="SAM" id="MobiDB-lite"/>
    </source>
</evidence>
<evidence type="ECO:0000256" key="5">
    <source>
        <dbReference type="ARBA" id="ARBA00023242"/>
    </source>
</evidence>
<feature type="compositionally biased region" description="Low complexity" evidence="6">
    <location>
        <begin position="527"/>
        <end position="561"/>
    </location>
</feature>
<dbReference type="SUPFAM" id="SSF48371">
    <property type="entry name" value="ARM repeat"/>
    <property type="match status" value="1"/>
</dbReference>
<evidence type="ECO:0000313" key="9">
    <source>
        <dbReference type="Proteomes" id="UP000245119"/>
    </source>
</evidence>
<evidence type="ECO:0000313" key="8">
    <source>
        <dbReference type="EMBL" id="PVD37386.1"/>
    </source>
</evidence>
<feature type="region of interest" description="Disordered" evidence="6">
    <location>
        <begin position="1"/>
        <end position="44"/>
    </location>
</feature>